<evidence type="ECO:0000313" key="2">
    <source>
        <dbReference type="Proteomes" id="UP000016570"/>
    </source>
</evidence>
<evidence type="ECO:0000313" key="1">
    <source>
        <dbReference type="EMBL" id="GAD66369.1"/>
    </source>
</evidence>
<sequence length="101" mass="11896">MEQTLIQLSDLNHKIKQALVADEIEHEEIQRLVDNREQILQTLLNYIDIHPDWARSQEWQAAVAETAALVELMQSKTAQIGETLRRYRHGNKSVQQYKRFL</sequence>
<comment type="caution">
    <text evidence="1">The sequence shown here is derived from an EMBL/GenBank/DDBJ whole genome shotgun (WGS) entry which is preliminary data.</text>
</comment>
<keyword evidence="1" id="KW-0969">Cilium</keyword>
<accession>U3B983</accession>
<dbReference type="AlphaFoldDB" id="U3B983"/>
<protein>
    <submittedName>
        <fullName evidence="1">Flagellar protein FliT</fullName>
    </submittedName>
</protein>
<organism evidence="1 2">
    <name type="scientific">Vibrio proteolyticus NBRC 13287</name>
    <dbReference type="NCBI Taxonomy" id="1219065"/>
    <lineage>
        <taxon>Bacteria</taxon>
        <taxon>Pseudomonadati</taxon>
        <taxon>Pseudomonadota</taxon>
        <taxon>Gammaproteobacteria</taxon>
        <taxon>Vibrionales</taxon>
        <taxon>Vibrionaceae</taxon>
        <taxon>Vibrio</taxon>
    </lineage>
</organism>
<keyword evidence="2" id="KW-1185">Reference proteome</keyword>
<dbReference type="eggNOG" id="ENOG5031NIF">
    <property type="taxonomic scope" value="Bacteria"/>
</dbReference>
<gene>
    <name evidence="1" type="primary">fliT</name>
    <name evidence="1" type="ORF">VPR01S_03_02790</name>
</gene>
<proteinExistence type="predicted"/>
<keyword evidence="1" id="KW-0966">Cell projection</keyword>
<dbReference type="EMBL" id="BATJ01000003">
    <property type="protein sequence ID" value="GAD66369.1"/>
    <property type="molecule type" value="Genomic_DNA"/>
</dbReference>
<keyword evidence="1" id="KW-0282">Flagellum</keyword>
<dbReference type="STRING" id="1219065.VPR01S_03_02790"/>
<dbReference type="RefSeq" id="WP_021704358.1">
    <property type="nucleotide sequence ID" value="NZ_BATJ01000003.1"/>
</dbReference>
<reference evidence="1 2" key="1">
    <citation type="submission" date="2013-09" db="EMBL/GenBank/DDBJ databases">
        <title>Whole genome shotgun sequence of Vibrio proteolyticus NBRC 13287.</title>
        <authorList>
            <person name="Isaki S."/>
            <person name="Hosoyama A."/>
            <person name="Numata M."/>
            <person name="Hashimoto M."/>
            <person name="Hosoyama Y."/>
            <person name="Tsuchikane K."/>
            <person name="Noguchi M."/>
            <person name="Hirakata S."/>
            <person name="Ichikawa N."/>
            <person name="Ohji S."/>
            <person name="Yamazoe A."/>
            <person name="Fujita N."/>
        </authorList>
    </citation>
    <scope>NUCLEOTIDE SEQUENCE [LARGE SCALE GENOMIC DNA]</scope>
    <source>
        <strain evidence="1 2">NBRC 13287</strain>
    </source>
</reference>
<name>U3B983_VIBPR</name>
<dbReference type="Proteomes" id="UP000016570">
    <property type="component" value="Unassembled WGS sequence"/>
</dbReference>